<name>A0A813HR83_POLGL</name>
<evidence type="ECO:0000313" key="2">
    <source>
        <dbReference type="Proteomes" id="UP000654075"/>
    </source>
</evidence>
<comment type="caution">
    <text evidence="1">The sequence shown here is derived from an EMBL/GenBank/DDBJ whole genome shotgun (WGS) entry which is preliminary data.</text>
</comment>
<dbReference type="EMBL" id="CAJNNV010032683">
    <property type="protein sequence ID" value="CAE8640716.1"/>
    <property type="molecule type" value="Genomic_DNA"/>
</dbReference>
<protein>
    <submittedName>
        <fullName evidence="1">Uncharacterized protein</fullName>
    </submittedName>
</protein>
<evidence type="ECO:0000313" key="1">
    <source>
        <dbReference type="EMBL" id="CAE8640716.1"/>
    </source>
</evidence>
<keyword evidence="2" id="KW-1185">Reference proteome</keyword>
<dbReference type="AlphaFoldDB" id="A0A813HR83"/>
<accession>A0A813HR83</accession>
<reference evidence="1" key="1">
    <citation type="submission" date="2021-02" db="EMBL/GenBank/DDBJ databases">
        <authorList>
            <person name="Dougan E. K."/>
            <person name="Rhodes N."/>
            <person name="Thang M."/>
            <person name="Chan C."/>
        </authorList>
    </citation>
    <scope>NUCLEOTIDE SEQUENCE</scope>
</reference>
<feature type="non-terminal residue" evidence="1">
    <location>
        <position position="101"/>
    </location>
</feature>
<dbReference type="Proteomes" id="UP000654075">
    <property type="component" value="Unassembled WGS sequence"/>
</dbReference>
<proteinExistence type="predicted"/>
<feature type="non-terminal residue" evidence="1">
    <location>
        <position position="1"/>
    </location>
</feature>
<gene>
    <name evidence="1" type="ORF">PGLA1383_LOCUS55497</name>
</gene>
<organism evidence="1 2">
    <name type="scientific">Polarella glacialis</name>
    <name type="common">Dinoflagellate</name>
    <dbReference type="NCBI Taxonomy" id="89957"/>
    <lineage>
        <taxon>Eukaryota</taxon>
        <taxon>Sar</taxon>
        <taxon>Alveolata</taxon>
        <taxon>Dinophyceae</taxon>
        <taxon>Suessiales</taxon>
        <taxon>Suessiaceae</taxon>
        <taxon>Polarella</taxon>
    </lineage>
</organism>
<sequence length="101" mass="10935">TLLVGDARQGEDLHMRRVVAFGQSSLPQPGSVTPAGLGNKAREVPVISSPMKGDRQWLQDGQATALTRPVTRTQLFDSASGPTTAAEQNWRAQLHTDVPRF</sequence>